<proteinExistence type="predicted"/>
<dbReference type="RefSeq" id="WP_204293597.1">
    <property type="nucleotide sequence ID" value="NZ_BAAAGQ010000015.1"/>
</dbReference>
<evidence type="ECO:0000313" key="2">
    <source>
        <dbReference type="EMBL" id="GID43014.1"/>
    </source>
</evidence>
<evidence type="ECO:0000256" key="1">
    <source>
        <dbReference type="SAM" id="MobiDB-lite"/>
    </source>
</evidence>
<comment type="caution">
    <text evidence="2">The sequence shown here is derived from an EMBL/GenBank/DDBJ whole genome shotgun (WGS) entry which is preliminary data.</text>
</comment>
<feature type="compositionally biased region" description="Pro residues" evidence="1">
    <location>
        <begin position="81"/>
        <end position="90"/>
    </location>
</feature>
<name>A0ABQ3W8V4_9ACTN</name>
<protein>
    <submittedName>
        <fullName evidence="2">Uncharacterized protein</fullName>
    </submittedName>
</protein>
<feature type="region of interest" description="Disordered" evidence="1">
    <location>
        <begin position="1"/>
        <end position="33"/>
    </location>
</feature>
<organism evidence="2">
    <name type="scientific">Actinoplanes campanulatus</name>
    <dbReference type="NCBI Taxonomy" id="113559"/>
    <lineage>
        <taxon>Bacteria</taxon>
        <taxon>Bacillati</taxon>
        <taxon>Actinomycetota</taxon>
        <taxon>Actinomycetes</taxon>
        <taxon>Micromonosporales</taxon>
        <taxon>Micromonosporaceae</taxon>
        <taxon>Actinoplanes</taxon>
    </lineage>
</organism>
<reference evidence="2" key="1">
    <citation type="submission" date="2021-01" db="EMBL/GenBank/DDBJ databases">
        <title>Whole genome shotgun sequence of Actinoplanes capillaceus NBRC 16408.</title>
        <authorList>
            <person name="Komaki H."/>
            <person name="Tamura T."/>
        </authorList>
    </citation>
    <scope>NUCLEOTIDE SEQUENCE [LARGE SCALE GENOMIC DNA]</scope>
    <source>
        <strain evidence="2">NBRC 16408</strain>
    </source>
</reference>
<feature type="region of interest" description="Disordered" evidence="1">
    <location>
        <begin position="52"/>
        <end position="224"/>
    </location>
</feature>
<sequence length="224" mass="24015">MPEPTPDYFDRLLARHTGRGDTAGTRPRLPGPFERGEARWQEVEMPPLPAVHPVVQESGERPPTAPVRVERHTEIRIGQPDPGPPGPAPASPLRTTEIRSMEPVPGREIVTRVISDPPVHPATTAPQRPAPTPTASADFPAAGPAPVMRPAARVAPVAAARRETVQPPASRRRARPAEPSVHVTIGRLEVRATAPERAPARTPRSGRPAPAVTLTDYLAGEGRQ</sequence>
<feature type="compositionally biased region" description="Low complexity" evidence="1">
    <location>
        <begin position="121"/>
        <end position="159"/>
    </location>
</feature>
<feature type="compositionally biased region" description="Low complexity" evidence="1">
    <location>
        <begin position="191"/>
        <end position="203"/>
    </location>
</feature>
<accession>A0ABQ3W8V4</accession>
<dbReference type="EMBL" id="BOMF01000001">
    <property type="protein sequence ID" value="GID43014.1"/>
    <property type="molecule type" value="Genomic_DNA"/>
</dbReference>
<gene>
    <name evidence="2" type="ORF">Aca07nite_02890</name>
</gene>